<protein>
    <recommendedName>
        <fullName evidence="6">Mitochondrial nucleoid factor 1</fullName>
    </recommendedName>
    <alternativeName>
        <fullName evidence="5">Mitochondrial protein M19</fullName>
    </alternativeName>
</protein>
<dbReference type="PANTHER" id="PTHR34260:SF1">
    <property type="entry name" value="UBIQUINOL-CYTOCHROME-C REDUCTASE COMPLEX ASSEMBLY FACTOR 2"/>
    <property type="match status" value="1"/>
</dbReference>
<evidence type="ECO:0000313" key="7">
    <source>
        <dbReference type="EMBL" id="KOF74906.1"/>
    </source>
</evidence>
<proteinExistence type="predicted"/>
<evidence type="ECO:0000256" key="1">
    <source>
        <dbReference type="ARBA" id="ARBA00004436"/>
    </source>
</evidence>
<evidence type="ECO:0000256" key="2">
    <source>
        <dbReference type="ARBA" id="ARBA00022946"/>
    </source>
</evidence>
<keyword evidence="4" id="KW-1135">Mitochondrion nucleoid</keyword>
<evidence type="ECO:0000256" key="5">
    <source>
        <dbReference type="ARBA" id="ARBA00031206"/>
    </source>
</evidence>
<dbReference type="GO" id="GO:0042645">
    <property type="term" value="C:mitochondrial nucleoid"/>
    <property type="evidence" value="ECO:0007669"/>
    <property type="project" value="UniProtKB-SubCell"/>
</dbReference>
<organism evidence="7">
    <name type="scientific">Octopus bimaculoides</name>
    <name type="common">California two-spotted octopus</name>
    <dbReference type="NCBI Taxonomy" id="37653"/>
    <lineage>
        <taxon>Eukaryota</taxon>
        <taxon>Metazoa</taxon>
        <taxon>Spiralia</taxon>
        <taxon>Lophotrochozoa</taxon>
        <taxon>Mollusca</taxon>
        <taxon>Cephalopoda</taxon>
        <taxon>Coleoidea</taxon>
        <taxon>Octopodiformes</taxon>
        <taxon>Octopoda</taxon>
        <taxon>Incirrata</taxon>
        <taxon>Octopodidae</taxon>
        <taxon>Octopus</taxon>
    </lineage>
</organism>
<accession>A0A0L8GCZ7</accession>
<comment type="subcellular location">
    <subcellularLocation>
        <location evidence="1">Mitochondrion matrix</location>
        <location evidence="1">Mitochondrion nucleoid</location>
    </subcellularLocation>
</comment>
<gene>
    <name evidence="7" type="ORF">OCBIM_22035495mg</name>
</gene>
<evidence type="ECO:0000256" key="4">
    <source>
        <dbReference type="ARBA" id="ARBA00023271"/>
    </source>
</evidence>
<dbReference type="InterPro" id="IPR037698">
    <property type="entry name" value="UQCC2"/>
</dbReference>
<evidence type="ECO:0000256" key="6">
    <source>
        <dbReference type="ARBA" id="ARBA00032983"/>
    </source>
</evidence>
<keyword evidence="3" id="KW-0496">Mitochondrion</keyword>
<evidence type="ECO:0000256" key="3">
    <source>
        <dbReference type="ARBA" id="ARBA00023128"/>
    </source>
</evidence>
<dbReference type="EMBL" id="KQ422411">
    <property type="protein sequence ID" value="KOF74906.1"/>
    <property type="molecule type" value="Genomic_DNA"/>
</dbReference>
<sequence length="120" mass="13781">MASSYRRFLTLCKNWPIDTSKAADKDLAVFIRENIAKTFRHGDATRIEESAKCENIYESLQRISADYHLNKYQLDKPYVTASCKATRDECRVVLSKEGSDIIFENDANVFDKVKSKFETG</sequence>
<dbReference type="PANTHER" id="PTHR34260">
    <property type="entry name" value="UBIQUINOL-CYTOCHROME-C REDUCTASE COMPLEX ASSEMBLY FACTOR 2"/>
    <property type="match status" value="1"/>
</dbReference>
<dbReference type="AlphaFoldDB" id="A0A0L8GCZ7"/>
<keyword evidence="2" id="KW-0809">Transit peptide</keyword>
<dbReference type="EMBL" id="KQ422411">
    <property type="protein sequence ID" value="KOF74907.1"/>
    <property type="molecule type" value="Genomic_DNA"/>
</dbReference>
<dbReference type="Pfam" id="PF20180">
    <property type="entry name" value="UQCC2_CBP6"/>
    <property type="match status" value="1"/>
</dbReference>
<reference evidence="7" key="1">
    <citation type="submission" date="2015-07" db="EMBL/GenBank/DDBJ databases">
        <title>MeaNS - Measles Nucleotide Surveillance Program.</title>
        <authorList>
            <person name="Tran T."/>
            <person name="Druce J."/>
        </authorList>
    </citation>
    <scope>NUCLEOTIDE SEQUENCE</scope>
    <source>
        <strain evidence="7">UCB-OBI-ISO-001</strain>
        <tissue evidence="7">Gonad</tissue>
    </source>
</reference>
<dbReference type="GO" id="GO:0034551">
    <property type="term" value="P:mitochondrial respiratory chain complex III assembly"/>
    <property type="evidence" value="ECO:0007669"/>
    <property type="project" value="TreeGrafter"/>
</dbReference>
<dbReference type="STRING" id="37653.A0A0L8GCZ7"/>
<name>A0A0L8GCZ7_OCTBM</name>